<dbReference type="Gene3D" id="3.40.190.10">
    <property type="entry name" value="Periplasmic binding protein-like II"/>
    <property type="match status" value="2"/>
</dbReference>
<protein>
    <recommendedName>
        <fullName evidence="3">Solute-binding protein family 3/N-terminal domain-containing protein</fullName>
    </recommendedName>
</protein>
<evidence type="ECO:0000313" key="2">
    <source>
        <dbReference type="Proteomes" id="UP000315947"/>
    </source>
</evidence>
<sequence length="243" mass="27606">MQTADKQQITLALITDPNTNLYGKWGVLIYNEAFSRLNINGSYIVLPALRASNTADSGKIDGEMGRGEWYAKKHPNLIRIEEPLFNSNLSAFVVNPSIKIQSWDDIKAGQYKVEYYRGIALAQQRLTQRVPQNNLTDSSNPINSLRLLQRGRIDIYIGVSLIVNELLVTPEFIDENIHLVAILEEGKIYGYLHHRHEKMASKLAETFQQMKSEGLFNVYLEQARQFIKTQDSTKSLSTSSTDQ</sequence>
<proteinExistence type="predicted"/>
<keyword evidence="2" id="KW-1185">Reference proteome</keyword>
<name>A0ABX5WZF0_9GAMM</name>
<organism evidence="1 2">
    <name type="scientific">Shewanella psychropiezotolerans</name>
    <dbReference type="NCBI Taxonomy" id="2593655"/>
    <lineage>
        <taxon>Bacteria</taxon>
        <taxon>Pseudomonadati</taxon>
        <taxon>Pseudomonadota</taxon>
        <taxon>Gammaproteobacteria</taxon>
        <taxon>Alteromonadales</taxon>
        <taxon>Shewanellaceae</taxon>
        <taxon>Shewanella</taxon>
    </lineage>
</organism>
<dbReference type="SUPFAM" id="SSF53850">
    <property type="entry name" value="Periplasmic binding protein-like II"/>
    <property type="match status" value="1"/>
</dbReference>
<dbReference type="RefSeq" id="WP_144046502.1">
    <property type="nucleotide sequence ID" value="NZ_CP041614.1"/>
</dbReference>
<dbReference type="Proteomes" id="UP000315947">
    <property type="component" value="Chromosome"/>
</dbReference>
<accession>A0ABX5WZF0</accession>
<reference evidence="1 2" key="1">
    <citation type="submission" date="2019-07" db="EMBL/GenBank/DDBJ databases">
        <title>Shewanella sp. YLB-06 whole genomic sequence.</title>
        <authorList>
            <person name="Yu L."/>
        </authorList>
    </citation>
    <scope>NUCLEOTIDE SEQUENCE [LARGE SCALE GENOMIC DNA]</scope>
    <source>
        <strain evidence="1 2">YLB-06</strain>
    </source>
</reference>
<evidence type="ECO:0000313" key="1">
    <source>
        <dbReference type="EMBL" id="QDO84138.1"/>
    </source>
</evidence>
<evidence type="ECO:0008006" key="3">
    <source>
        <dbReference type="Google" id="ProtNLM"/>
    </source>
</evidence>
<dbReference type="EMBL" id="CP041614">
    <property type="protein sequence ID" value="QDO84138.1"/>
    <property type="molecule type" value="Genomic_DNA"/>
</dbReference>
<gene>
    <name evidence="1" type="ORF">FM037_13970</name>
</gene>